<name>A0ACB8W7M5_9TELE</name>
<gene>
    <name evidence="1" type="ORF">L3Q82_010873</name>
</gene>
<dbReference type="EMBL" id="CM041543">
    <property type="protein sequence ID" value="KAI3364047.1"/>
    <property type="molecule type" value="Genomic_DNA"/>
</dbReference>
<evidence type="ECO:0000313" key="2">
    <source>
        <dbReference type="Proteomes" id="UP000831701"/>
    </source>
</evidence>
<dbReference type="Proteomes" id="UP000831701">
    <property type="component" value="Chromosome 13"/>
</dbReference>
<sequence length="131" mass="14679">MGEAFAKGCSVSVLTTGAGAWFALHCGRARRESSLGTTGFHLCFLQMMLSCWLHQTRTFSMYWGGLQKRVAYPLRVGGEVLPQVEEFKYIGVLFTEVREIWRLRLTGGLVQPSAVMRVGVYWTVVGKKELS</sequence>
<protein>
    <submittedName>
        <fullName evidence="1">Uncharacterized protein</fullName>
    </submittedName>
</protein>
<reference evidence="1" key="1">
    <citation type="submission" date="2022-04" db="EMBL/GenBank/DDBJ databases">
        <title>Jade perch genome.</title>
        <authorList>
            <person name="Chao B."/>
        </authorList>
    </citation>
    <scope>NUCLEOTIDE SEQUENCE</scope>
    <source>
        <strain evidence="1">CB-2022</strain>
    </source>
</reference>
<organism evidence="1 2">
    <name type="scientific">Scortum barcoo</name>
    <name type="common">barcoo grunter</name>
    <dbReference type="NCBI Taxonomy" id="214431"/>
    <lineage>
        <taxon>Eukaryota</taxon>
        <taxon>Metazoa</taxon>
        <taxon>Chordata</taxon>
        <taxon>Craniata</taxon>
        <taxon>Vertebrata</taxon>
        <taxon>Euteleostomi</taxon>
        <taxon>Actinopterygii</taxon>
        <taxon>Neopterygii</taxon>
        <taxon>Teleostei</taxon>
        <taxon>Neoteleostei</taxon>
        <taxon>Acanthomorphata</taxon>
        <taxon>Eupercaria</taxon>
        <taxon>Centrarchiformes</taxon>
        <taxon>Terapontoidei</taxon>
        <taxon>Terapontidae</taxon>
        <taxon>Scortum</taxon>
    </lineage>
</organism>
<accession>A0ACB8W7M5</accession>
<proteinExistence type="predicted"/>
<evidence type="ECO:0000313" key="1">
    <source>
        <dbReference type="EMBL" id="KAI3364047.1"/>
    </source>
</evidence>
<keyword evidence="2" id="KW-1185">Reference proteome</keyword>
<comment type="caution">
    <text evidence="1">The sequence shown here is derived from an EMBL/GenBank/DDBJ whole genome shotgun (WGS) entry which is preliminary data.</text>
</comment>